<feature type="domain" description="Peptidase U32 collagenase" evidence="1">
    <location>
        <begin position="375"/>
        <end position="494"/>
    </location>
</feature>
<dbReference type="RefSeq" id="WP_118544972.1">
    <property type="nucleotide sequence ID" value="NZ_CP060632.1"/>
</dbReference>
<dbReference type="InterPro" id="IPR020988">
    <property type="entry name" value="Pept_U32_collagenase"/>
</dbReference>
<evidence type="ECO:0000259" key="1">
    <source>
        <dbReference type="Pfam" id="PF12392"/>
    </source>
</evidence>
<dbReference type="KEGG" id="wcp:H9Q76_06905"/>
<accession>A0A7G9FIW7</accession>
<proteinExistence type="predicted"/>
<gene>
    <name evidence="2" type="ORF">H9Q76_06905</name>
</gene>
<evidence type="ECO:0000313" key="2">
    <source>
        <dbReference type="EMBL" id="QNL98498.1"/>
    </source>
</evidence>
<name>A0A7G9FIW7_9FIRM</name>
<organism evidence="2 3">
    <name type="scientific">Wujia chipingensis</name>
    <dbReference type="NCBI Taxonomy" id="2763670"/>
    <lineage>
        <taxon>Bacteria</taxon>
        <taxon>Bacillati</taxon>
        <taxon>Bacillota</taxon>
        <taxon>Clostridia</taxon>
        <taxon>Lachnospirales</taxon>
        <taxon>Lachnospiraceae</taxon>
        <taxon>Wujia</taxon>
    </lineage>
</organism>
<dbReference type="Pfam" id="PF12392">
    <property type="entry name" value="DUF3656"/>
    <property type="match status" value="1"/>
</dbReference>
<keyword evidence="3" id="KW-1185">Reference proteome</keyword>
<dbReference type="PANTHER" id="PTHR30217:SF10">
    <property type="entry name" value="23S RRNA 5-HYDROXYCYTIDINE C2501 SYNTHASE"/>
    <property type="match status" value="1"/>
</dbReference>
<protein>
    <submittedName>
        <fullName evidence="2">U32 family peptidase</fullName>
    </submittedName>
</protein>
<sequence length="792" mass="88814">MNNKHSKIEVLAPCGDYDILIAAVHAGADACYIGGNSFGARAYATNFDEETIKQAVTYAHLHGVKVYLTVNTLLKQEELPALYEYIQPFYEIGGDALIIQDLGVFSYVREQFPDIAIHCSTQMNITSRYGAEFMKQQGATRVVTAREMSLAEIRAIKEHVDIEVETFVHGAMCYSYSGQCLMSSLAGGRSGNRGRCAQPCRKCYDKSYLLSMKDMCALSLIPKLMDAGIDSLKIEGRMKNAYYVASTVHAYRTIVDDCLHGKFDPKKAEALTFELANIYNRGGFSDGYFFHHNGAEMISKDRPNNQGVAIGSLERVEKGTITLRLSEAVYRQDVLELTTKNGEAVEITSSKDGTPGQHLTLNCPKTKLLQKEQTVYRTKCPKILQHVQDDYINSYKKLPISVSVTARIGAPLTAIVTCELDNQTYTATCTDMLVEKSKQGETTIETVKKPLAQLGNTEYELASFTCNLDTCAFLPNGVLKKLRRALLAALEAEIAKAHTRVAGKQLSWDTVYESMITKSPANASDTQSSKQEQMIFSAVTQEQLRIILEELPHVESPVTGITMPLALYNQCRNMIPDSIRLYAELPPVIHDRFCVDLQESGIRGIYIRNIDALAILASQKLPEDCVILCDASLYCYNRLAHAFIRRFFADTDISFLTPRELKLEELDALAGEPLCLTLYEYQPVMLTANCLQKTKYGCKKEPVTLTVTDEMGNRFFARTNCDDCYNIIYNKVPYSILDKYKEPAFSRLHPRGYLVRFTIENEQQVRRILQILSGKSYDSYEKTGGHLYRGVL</sequence>
<dbReference type="InterPro" id="IPR001539">
    <property type="entry name" value="Peptidase_U32"/>
</dbReference>
<evidence type="ECO:0000313" key="3">
    <source>
        <dbReference type="Proteomes" id="UP000515819"/>
    </source>
</evidence>
<dbReference type="Proteomes" id="UP000515819">
    <property type="component" value="Chromosome"/>
</dbReference>
<dbReference type="InterPro" id="IPR051454">
    <property type="entry name" value="RNA/ubiquinone_mod_enzymes"/>
</dbReference>
<dbReference type="AlphaFoldDB" id="A0A7G9FIW7"/>
<dbReference type="PANTHER" id="PTHR30217">
    <property type="entry name" value="PEPTIDASE U32 FAMILY"/>
    <property type="match status" value="1"/>
</dbReference>
<dbReference type="PROSITE" id="PS01276">
    <property type="entry name" value="PEPTIDASE_U32"/>
    <property type="match status" value="1"/>
</dbReference>
<dbReference type="EMBL" id="CP060632">
    <property type="protein sequence ID" value="QNL98498.1"/>
    <property type="molecule type" value="Genomic_DNA"/>
</dbReference>
<reference evidence="2 3" key="1">
    <citation type="submission" date="2020-08" db="EMBL/GenBank/DDBJ databases">
        <authorList>
            <person name="Liu C."/>
            <person name="Sun Q."/>
        </authorList>
    </citation>
    <scope>NUCLEOTIDE SEQUENCE [LARGE SCALE GENOMIC DNA]</scope>
    <source>
        <strain evidence="2 3">NSJ-4</strain>
    </source>
</reference>
<dbReference type="Pfam" id="PF01136">
    <property type="entry name" value="Peptidase_U32"/>
    <property type="match status" value="1"/>
</dbReference>